<feature type="transmembrane region" description="Helical" evidence="4">
    <location>
        <begin position="373"/>
        <end position="392"/>
    </location>
</feature>
<feature type="transmembrane region" description="Helical" evidence="4">
    <location>
        <begin position="277"/>
        <end position="297"/>
    </location>
</feature>
<keyword evidence="3 4" id="KW-0472">Membrane</keyword>
<dbReference type="CDD" id="cd06173">
    <property type="entry name" value="MFS_MefA_like"/>
    <property type="match status" value="1"/>
</dbReference>
<organism evidence="6">
    <name type="scientific">Campylobacter lari</name>
    <dbReference type="NCBI Taxonomy" id="201"/>
    <lineage>
        <taxon>Bacteria</taxon>
        <taxon>Pseudomonadati</taxon>
        <taxon>Campylobacterota</taxon>
        <taxon>Epsilonproteobacteria</taxon>
        <taxon>Campylobacterales</taxon>
        <taxon>Campylobacteraceae</taxon>
        <taxon>Campylobacter</taxon>
    </lineage>
</organism>
<feature type="transmembrane region" description="Helical" evidence="4">
    <location>
        <begin position="782"/>
        <end position="801"/>
    </location>
</feature>
<feature type="transmembrane region" description="Helical" evidence="4">
    <location>
        <begin position="185"/>
        <end position="204"/>
    </location>
</feature>
<dbReference type="Pfam" id="PF01553">
    <property type="entry name" value="Acyltransferase"/>
    <property type="match status" value="1"/>
</dbReference>
<dbReference type="InterPro" id="IPR042099">
    <property type="entry name" value="ANL_N_sf"/>
</dbReference>
<dbReference type="InterPro" id="IPR011701">
    <property type="entry name" value="MFS"/>
</dbReference>
<name>A0A5L8LL39_CAMLA</name>
<feature type="transmembrane region" description="Helical" evidence="4">
    <location>
        <begin position="398"/>
        <end position="415"/>
    </location>
</feature>
<dbReference type="InterPro" id="IPR020845">
    <property type="entry name" value="AMP-binding_CS"/>
</dbReference>
<evidence type="ECO:0000256" key="1">
    <source>
        <dbReference type="ARBA" id="ARBA00022692"/>
    </source>
</evidence>
<protein>
    <submittedName>
        <fullName evidence="6">Acyl-[ACP]--phospholipid O-acyltransferase</fullName>
    </submittedName>
</protein>
<dbReference type="Gene3D" id="1.20.1250.20">
    <property type="entry name" value="MFS general substrate transporter like domains"/>
    <property type="match status" value="1"/>
</dbReference>
<comment type="caution">
    <text evidence="6">The sequence shown here is derived from an EMBL/GenBank/DDBJ whole genome shotgun (WGS) entry which is preliminary data.</text>
</comment>
<evidence type="ECO:0000256" key="3">
    <source>
        <dbReference type="ARBA" id="ARBA00023136"/>
    </source>
</evidence>
<dbReference type="NCBIfam" id="NF006386">
    <property type="entry name" value="PRK08633.1"/>
    <property type="match status" value="1"/>
</dbReference>
<dbReference type="InterPro" id="IPR000873">
    <property type="entry name" value="AMP-dep_synth/lig_dom"/>
</dbReference>
<dbReference type="InterPro" id="IPR050237">
    <property type="entry name" value="ATP-dep_AMP-bd_enzyme"/>
</dbReference>
<evidence type="ECO:0000259" key="5">
    <source>
        <dbReference type="SMART" id="SM00563"/>
    </source>
</evidence>
<feature type="transmembrane region" description="Helical" evidence="4">
    <location>
        <begin position="304"/>
        <end position="324"/>
    </location>
</feature>
<dbReference type="SUPFAM" id="SSF69593">
    <property type="entry name" value="Glycerol-3-phosphate (1)-acyltransferase"/>
    <property type="match status" value="1"/>
</dbReference>
<dbReference type="Pfam" id="PF00501">
    <property type="entry name" value="AMP-binding"/>
    <property type="match status" value="1"/>
</dbReference>
<dbReference type="InterPro" id="IPR036259">
    <property type="entry name" value="MFS_trans_sf"/>
</dbReference>
<dbReference type="InterPro" id="IPR002123">
    <property type="entry name" value="Plipid/glycerol_acylTrfase"/>
</dbReference>
<dbReference type="PROSITE" id="PS00455">
    <property type="entry name" value="AMP_BINDING"/>
    <property type="match status" value="1"/>
</dbReference>
<feature type="transmembrane region" description="Helical" evidence="4">
    <location>
        <begin position="140"/>
        <end position="165"/>
    </location>
</feature>
<feature type="transmembrane region" description="Helical" evidence="4">
    <location>
        <begin position="88"/>
        <end position="119"/>
    </location>
</feature>
<feature type="transmembrane region" description="Helical" evidence="4">
    <location>
        <begin position="50"/>
        <end position="68"/>
    </location>
</feature>
<dbReference type="PANTHER" id="PTHR43767">
    <property type="entry name" value="LONG-CHAIN-FATTY-ACID--COA LIGASE"/>
    <property type="match status" value="1"/>
</dbReference>
<keyword evidence="6" id="KW-0808">Transferase</keyword>
<gene>
    <name evidence="6" type="ORF">A0Y42_00905</name>
</gene>
<dbReference type="Gene3D" id="3.40.50.12780">
    <property type="entry name" value="N-terminal domain of ligase-like"/>
    <property type="match status" value="1"/>
</dbReference>
<evidence type="ECO:0000313" key="6">
    <source>
        <dbReference type="EMBL" id="EAK9939379.1"/>
    </source>
</evidence>
<reference evidence="6" key="1">
    <citation type="submission" date="2018-05" db="EMBL/GenBank/DDBJ databases">
        <authorList>
            <consortium name="PulseNet: The National Subtyping Network for Foodborne Disease Surveillance"/>
            <person name="Tarr C.L."/>
            <person name="Trees E."/>
            <person name="Katz L.S."/>
            <person name="Carleton-Romer H.A."/>
            <person name="Stroika S."/>
            <person name="Kucerova Z."/>
            <person name="Roache K.F."/>
            <person name="Sabol A.L."/>
            <person name="Besser J."/>
            <person name="Gerner-Smidt P."/>
        </authorList>
    </citation>
    <scope>NUCLEOTIDE SEQUENCE</scope>
    <source>
        <strain evidence="6">2008D-7097</strain>
    </source>
</reference>
<feature type="transmembrane region" description="Helical" evidence="4">
    <location>
        <begin position="241"/>
        <end position="265"/>
    </location>
</feature>
<dbReference type="AlphaFoldDB" id="A0A5L8LL39"/>
<dbReference type="SUPFAM" id="SSF103473">
    <property type="entry name" value="MFS general substrate transporter"/>
    <property type="match status" value="1"/>
</dbReference>
<evidence type="ECO:0000256" key="2">
    <source>
        <dbReference type="ARBA" id="ARBA00022989"/>
    </source>
</evidence>
<keyword evidence="2 4" id="KW-1133">Transmembrane helix</keyword>
<feature type="domain" description="Phospholipid/glycerol acyltransferase" evidence="5">
    <location>
        <begin position="451"/>
        <end position="565"/>
    </location>
</feature>
<dbReference type="Pfam" id="PF07690">
    <property type="entry name" value="MFS_1"/>
    <property type="match status" value="1"/>
</dbReference>
<dbReference type="SUPFAM" id="SSF56801">
    <property type="entry name" value="Acetyl-CoA synthetase-like"/>
    <property type="match status" value="1"/>
</dbReference>
<dbReference type="CDD" id="cd07989">
    <property type="entry name" value="LPLAT_AGPAT-like"/>
    <property type="match status" value="1"/>
</dbReference>
<feature type="transmembrane region" description="Helical" evidence="4">
    <location>
        <begin position="330"/>
        <end position="352"/>
    </location>
</feature>
<keyword evidence="1 4" id="KW-0812">Transmembrane</keyword>
<accession>A0A5L8LL39</accession>
<dbReference type="PANTHER" id="PTHR43767:SF10">
    <property type="entry name" value="SURFACTIN SYNTHASE SUBUNIT 1"/>
    <property type="match status" value="1"/>
</dbReference>
<feature type="transmembrane region" description="Helical" evidence="4">
    <location>
        <begin position="12"/>
        <end position="30"/>
    </location>
</feature>
<keyword evidence="6" id="KW-0012">Acyltransferase</keyword>
<dbReference type="SMART" id="SM00563">
    <property type="entry name" value="PlsC"/>
    <property type="match status" value="1"/>
</dbReference>
<sequence length="1174" mass="130637">MEFLMQGNFLKIFGVLPFLAVAFINAFVDLGHKIIIQNTIYKFYEDSTQLFLTAIVNALMLLPFILMLSPSGFLADKFPKNKIMKISALFSVILTCIICLCYYLGAFWLAFVMTFIMGVQSALYSPAKYGFIKELVGKELLAMGNGAVNAVSIVAILAGMAVFSLSFEMLFEPNFNTQADILTQIAPLGFVLIAFALFELFLAYKLPSLKEEDKSLSFDKKQYFQGKLLTSNLKTIFSHKIIWLCIVGISLFWAISQLYLVSFPVYAKNDLFIESTFYVQCSLAFSGLGVIIGSLISGKFSKNYIELGLIPLGALGIFLMSILMPFLENLLSYSVVFFIFGLSGAFFIIPLNSLIQFHAKENELGKVLAGNNFIQNIFMLGFLALATFTAYAEFEVINLFYFIIAVAFCGSIYVLSKLPFSLVRLLMSIAFFQRYRLLVEGFDNIPEKGGALLLGNHISFIDWAIVQMAIPRKIYFVMEKSIYSKWYIKIFLDKFGVIPVSSASSKSSLELIAMHIKNGNLVCLFPEGVLSRHGQLNEFKGGFELVCSKLEEQDGVILPFYIRGLWGSAFSRSDEEFSARNRKISKRKIAIAFGKSLPIHTKKEIVKAKVFELSFIAWKSQCESMHTIARAWIDSAKRNLSQIAIVDPLIGGITYRKMLALSLVFSSFIKNISHELNIQPTQGSYAPKEECIGILLPASMASSLCNLAVLLANKIVVNLNFTAGVKAINQAIQSSQIQQIYTSRKFMEKLENKGIKLEFEEHVRIIFMEDVIASFKRQKLKIFSMLALVSILPTCLIKVLFAPNKQNLAIAAILFSSGSEGTPKGVMLNNRNILSNIAQISDVLCAKNEDVVLSSLPPFHAFGLTVTTFMPLLEGIKSITHADPTDALGVAKAIVKNNVSIMCATSTFLGIYARNKKLDAIMFESLRIIVSGAEKLKSEVRTAFEMKFKKPIFEGYGATETTPVASVNLPNKFDPDYWILHRANKEGSVGMPLPGSAIRIVDPSTYESLNHGEDGLILIGGHQVMVGYLNNKEKTDEVIKEIDGIRWYNTGDKGHVDEDGFLYIVDRYSRFAKIGGEMISLGALEEEIAKFINTDVVKFCAVALDDDKKGEMVCLLVECQEQDFDGICEVIKNSTMPAIFKPSKYFKVEQIPLLGSGKVDLKGAKDLAKILQEN</sequence>
<dbReference type="Gene3D" id="3.30.300.30">
    <property type="match status" value="1"/>
</dbReference>
<dbReference type="EMBL" id="AACKMK010000001">
    <property type="protein sequence ID" value="EAK9939379.1"/>
    <property type="molecule type" value="Genomic_DNA"/>
</dbReference>
<dbReference type="GO" id="GO:0016746">
    <property type="term" value="F:acyltransferase activity"/>
    <property type="evidence" value="ECO:0007669"/>
    <property type="project" value="UniProtKB-KW"/>
</dbReference>
<proteinExistence type="predicted"/>
<dbReference type="GO" id="GO:0022857">
    <property type="term" value="F:transmembrane transporter activity"/>
    <property type="evidence" value="ECO:0007669"/>
    <property type="project" value="InterPro"/>
</dbReference>
<evidence type="ECO:0000256" key="4">
    <source>
        <dbReference type="SAM" id="Phobius"/>
    </source>
</evidence>
<dbReference type="InterPro" id="IPR045851">
    <property type="entry name" value="AMP-bd_C_sf"/>
</dbReference>